<organism evidence="1 2">
    <name type="scientific">Dreissena polymorpha</name>
    <name type="common">Zebra mussel</name>
    <name type="synonym">Mytilus polymorpha</name>
    <dbReference type="NCBI Taxonomy" id="45954"/>
    <lineage>
        <taxon>Eukaryota</taxon>
        <taxon>Metazoa</taxon>
        <taxon>Spiralia</taxon>
        <taxon>Lophotrochozoa</taxon>
        <taxon>Mollusca</taxon>
        <taxon>Bivalvia</taxon>
        <taxon>Autobranchia</taxon>
        <taxon>Heteroconchia</taxon>
        <taxon>Euheterodonta</taxon>
        <taxon>Imparidentia</taxon>
        <taxon>Neoheterodontei</taxon>
        <taxon>Myida</taxon>
        <taxon>Dreissenoidea</taxon>
        <taxon>Dreissenidae</taxon>
        <taxon>Dreissena</taxon>
    </lineage>
</organism>
<reference evidence="1" key="1">
    <citation type="journal article" date="2019" name="bioRxiv">
        <title>The Genome of the Zebra Mussel, Dreissena polymorpha: A Resource for Invasive Species Research.</title>
        <authorList>
            <person name="McCartney M.A."/>
            <person name="Auch B."/>
            <person name="Kono T."/>
            <person name="Mallez S."/>
            <person name="Zhang Y."/>
            <person name="Obille A."/>
            <person name="Becker A."/>
            <person name="Abrahante J.E."/>
            <person name="Garbe J."/>
            <person name="Badalamenti J.P."/>
            <person name="Herman A."/>
            <person name="Mangelson H."/>
            <person name="Liachko I."/>
            <person name="Sullivan S."/>
            <person name="Sone E.D."/>
            <person name="Koren S."/>
            <person name="Silverstein K.A.T."/>
            <person name="Beckman K.B."/>
            <person name="Gohl D.M."/>
        </authorList>
    </citation>
    <scope>NUCLEOTIDE SEQUENCE</scope>
    <source>
        <strain evidence="1">Duluth1</strain>
        <tissue evidence="1">Whole animal</tissue>
    </source>
</reference>
<name>A0A9D4I4I5_DREPO</name>
<evidence type="ECO:0000313" key="2">
    <source>
        <dbReference type="Proteomes" id="UP000828390"/>
    </source>
</evidence>
<proteinExistence type="predicted"/>
<protein>
    <submittedName>
        <fullName evidence="1">Uncharacterized protein</fullName>
    </submittedName>
</protein>
<accession>A0A9D4I4I5</accession>
<reference evidence="1" key="2">
    <citation type="submission" date="2020-11" db="EMBL/GenBank/DDBJ databases">
        <authorList>
            <person name="McCartney M.A."/>
            <person name="Auch B."/>
            <person name="Kono T."/>
            <person name="Mallez S."/>
            <person name="Becker A."/>
            <person name="Gohl D.M."/>
            <person name="Silverstein K.A.T."/>
            <person name="Koren S."/>
            <person name="Bechman K.B."/>
            <person name="Herman A."/>
            <person name="Abrahante J.E."/>
            <person name="Garbe J."/>
        </authorList>
    </citation>
    <scope>NUCLEOTIDE SEQUENCE</scope>
    <source>
        <strain evidence="1">Duluth1</strain>
        <tissue evidence="1">Whole animal</tissue>
    </source>
</reference>
<dbReference type="EMBL" id="JAIWYP010000010">
    <property type="protein sequence ID" value="KAH3749861.1"/>
    <property type="molecule type" value="Genomic_DNA"/>
</dbReference>
<keyword evidence="2" id="KW-1185">Reference proteome</keyword>
<comment type="caution">
    <text evidence="1">The sequence shown here is derived from an EMBL/GenBank/DDBJ whole genome shotgun (WGS) entry which is preliminary data.</text>
</comment>
<dbReference type="Proteomes" id="UP000828390">
    <property type="component" value="Unassembled WGS sequence"/>
</dbReference>
<dbReference type="AlphaFoldDB" id="A0A9D4I4I5"/>
<sequence>MITIVKAGEIAQRQPTPKTSILILGASEWSMKIDLDNKLVLPSIVLTNIGPLCCGQRQSNDLS</sequence>
<evidence type="ECO:0000313" key="1">
    <source>
        <dbReference type="EMBL" id="KAH3749861.1"/>
    </source>
</evidence>
<gene>
    <name evidence="1" type="ORF">DPMN_184376</name>
</gene>